<feature type="transmembrane region" description="Helical" evidence="1">
    <location>
        <begin position="97"/>
        <end position="122"/>
    </location>
</feature>
<keyword evidence="1" id="KW-1133">Transmembrane helix</keyword>
<sequence>MNEISQQPPQFQQQFEHQPIQRNPYHGKKKRSWISFILTLIAMVLVAIAAYSMYTESLIKMGFIDENVTFNQLQVIADQLTAQSTIDTSNVEQTLHYLIIALNAFFVFALINILFAILTLLFNRTVLKCINWFISLFIVLVPTAFLFYIHTAAGEIAHNLEPYLGHVDAATILAPSSALYNTIIYTSIAAVLYFVSLFFRNRYPKMRKPL</sequence>
<gene>
    <name evidence="2" type="ORF">B5P37_03865</name>
</gene>
<keyword evidence="1" id="KW-0472">Membrane</keyword>
<dbReference type="Proteomes" id="UP000242864">
    <property type="component" value="Chromosome"/>
</dbReference>
<evidence type="ECO:0000313" key="3">
    <source>
        <dbReference type="Proteomes" id="UP000242864"/>
    </source>
</evidence>
<name>A0AAC9WM86_9STAP</name>
<feature type="transmembrane region" description="Helical" evidence="1">
    <location>
        <begin position="129"/>
        <end position="149"/>
    </location>
</feature>
<protein>
    <submittedName>
        <fullName evidence="2">Uncharacterized protein</fullName>
    </submittedName>
</protein>
<dbReference type="AlphaFoldDB" id="A0AAC9WM86"/>
<keyword evidence="1" id="KW-0812">Transmembrane</keyword>
<dbReference type="KEGG" id="slz:B5P37_03865"/>
<organism evidence="2 3">
    <name type="scientific">Staphylococcus lutrae</name>
    <dbReference type="NCBI Taxonomy" id="155085"/>
    <lineage>
        <taxon>Bacteria</taxon>
        <taxon>Bacillati</taxon>
        <taxon>Bacillota</taxon>
        <taxon>Bacilli</taxon>
        <taxon>Bacillales</taxon>
        <taxon>Staphylococcaceae</taxon>
        <taxon>Staphylococcus</taxon>
    </lineage>
</organism>
<dbReference type="RefSeq" id="WP_085236985.1">
    <property type="nucleotide sequence ID" value="NZ_CP020773.1"/>
</dbReference>
<feature type="transmembrane region" description="Helical" evidence="1">
    <location>
        <begin position="32"/>
        <end position="54"/>
    </location>
</feature>
<reference evidence="2 3" key="1">
    <citation type="submission" date="2017-04" db="EMBL/GenBank/DDBJ databases">
        <authorList>
            <person name="Veseli I.A."/>
            <person name="Tang C."/>
            <person name="Pombert J.-F."/>
        </authorList>
    </citation>
    <scope>NUCLEOTIDE SEQUENCE [LARGE SCALE GENOMIC DNA]</scope>
    <source>
        <strain evidence="2 3">ATCC 700373</strain>
    </source>
</reference>
<dbReference type="EMBL" id="CP020773">
    <property type="protein sequence ID" value="ARJ50507.1"/>
    <property type="molecule type" value="Genomic_DNA"/>
</dbReference>
<proteinExistence type="predicted"/>
<evidence type="ECO:0000256" key="1">
    <source>
        <dbReference type="SAM" id="Phobius"/>
    </source>
</evidence>
<evidence type="ECO:0000313" key="2">
    <source>
        <dbReference type="EMBL" id="ARJ50507.1"/>
    </source>
</evidence>
<accession>A0AAC9WM86</accession>
<feature type="transmembrane region" description="Helical" evidence="1">
    <location>
        <begin position="178"/>
        <end position="199"/>
    </location>
</feature>
<keyword evidence="3" id="KW-1185">Reference proteome</keyword>